<feature type="transmembrane region" description="Helical" evidence="11">
    <location>
        <begin position="56"/>
        <end position="77"/>
    </location>
</feature>
<dbReference type="PANTHER" id="PTHR43045">
    <property type="entry name" value="SHIKIMATE TRANSPORTER"/>
    <property type="match status" value="1"/>
</dbReference>
<dbReference type="Gene3D" id="1.20.1250.20">
    <property type="entry name" value="MFS general substrate transporter like domains"/>
    <property type="match status" value="2"/>
</dbReference>
<dbReference type="GO" id="GO:0005886">
    <property type="term" value="C:plasma membrane"/>
    <property type="evidence" value="ECO:0007669"/>
    <property type="project" value="UniProtKB-SubCell"/>
</dbReference>
<dbReference type="PANTHER" id="PTHR43045:SF1">
    <property type="entry name" value="SHIKIMATE TRANSPORTER"/>
    <property type="match status" value="1"/>
</dbReference>
<dbReference type="InterPro" id="IPR036259">
    <property type="entry name" value="MFS_trans_sf"/>
</dbReference>
<evidence type="ECO:0000256" key="3">
    <source>
        <dbReference type="ARBA" id="ARBA00022448"/>
    </source>
</evidence>
<comment type="caution">
    <text evidence="13">The sequence shown here is derived from an EMBL/GenBank/DDBJ whole genome shotgun (WGS) entry which is preliminary data.</text>
</comment>
<dbReference type="PROSITE" id="PS50850">
    <property type="entry name" value="MFS"/>
    <property type="match status" value="1"/>
</dbReference>
<dbReference type="CDD" id="cd17369">
    <property type="entry name" value="MFS_ShiA_like"/>
    <property type="match status" value="1"/>
</dbReference>
<dbReference type="EMBL" id="SLXQ01000002">
    <property type="protein sequence ID" value="TCP55049.1"/>
    <property type="molecule type" value="Genomic_DNA"/>
</dbReference>
<dbReference type="OrthoDB" id="8953821at2"/>
<dbReference type="RefSeq" id="WP_132876428.1">
    <property type="nucleotide sequence ID" value="NZ_SLXQ01000002.1"/>
</dbReference>
<feature type="transmembrane region" description="Helical" evidence="11">
    <location>
        <begin position="113"/>
        <end position="143"/>
    </location>
</feature>
<evidence type="ECO:0000256" key="4">
    <source>
        <dbReference type="ARBA" id="ARBA00022475"/>
    </source>
</evidence>
<dbReference type="FunFam" id="1.20.1250.20:FF:000001">
    <property type="entry name" value="Dicarboxylate MFS transporter"/>
    <property type="match status" value="1"/>
</dbReference>
<evidence type="ECO:0000256" key="9">
    <source>
        <dbReference type="ARBA" id="ARBA00037295"/>
    </source>
</evidence>
<evidence type="ECO:0000259" key="12">
    <source>
        <dbReference type="PROSITE" id="PS50850"/>
    </source>
</evidence>
<evidence type="ECO:0000256" key="8">
    <source>
        <dbReference type="ARBA" id="ARBA00023136"/>
    </source>
</evidence>
<comment type="subcellular location">
    <subcellularLocation>
        <location evidence="1">Cell membrane</location>
        <topology evidence="1">Multi-pass membrane protein</topology>
    </subcellularLocation>
</comment>
<keyword evidence="8 11" id="KW-0472">Membrane</keyword>
<keyword evidence="14" id="KW-1185">Reference proteome</keyword>
<dbReference type="InterPro" id="IPR020846">
    <property type="entry name" value="MFS_dom"/>
</dbReference>
<feature type="transmembrane region" description="Helical" evidence="11">
    <location>
        <begin position="89"/>
        <end position="107"/>
    </location>
</feature>
<evidence type="ECO:0000256" key="10">
    <source>
        <dbReference type="ARBA" id="ARBA00039918"/>
    </source>
</evidence>
<evidence type="ECO:0000256" key="11">
    <source>
        <dbReference type="SAM" id="Phobius"/>
    </source>
</evidence>
<evidence type="ECO:0000256" key="5">
    <source>
        <dbReference type="ARBA" id="ARBA00022692"/>
    </source>
</evidence>
<proteinExistence type="inferred from homology"/>
<comment type="function">
    <text evidence="9">May be a proton symporter involved in the uptake of osmolytes such as proline and glycine betaine.</text>
</comment>
<accession>A0A4R2R0H1</accession>
<dbReference type="Proteomes" id="UP000294911">
    <property type="component" value="Unassembled WGS sequence"/>
</dbReference>
<evidence type="ECO:0000256" key="2">
    <source>
        <dbReference type="ARBA" id="ARBA00008240"/>
    </source>
</evidence>
<comment type="similarity">
    <text evidence="2">Belongs to the major facilitator superfamily. Metabolite:H+ Symporter (MHS) family (TC 2.A.1.6) family.</text>
</comment>
<keyword evidence="3" id="KW-0813">Transport</keyword>
<name>A0A4R2R0H1_9PSEU</name>
<feature type="transmembrane region" description="Helical" evidence="11">
    <location>
        <begin position="254"/>
        <end position="272"/>
    </location>
</feature>
<feature type="transmembrane region" description="Helical" evidence="11">
    <location>
        <begin position="188"/>
        <end position="207"/>
    </location>
</feature>
<dbReference type="PROSITE" id="PS00217">
    <property type="entry name" value="SUGAR_TRANSPORT_2"/>
    <property type="match status" value="1"/>
</dbReference>
<feature type="transmembrane region" description="Helical" evidence="11">
    <location>
        <begin position="402"/>
        <end position="420"/>
    </location>
</feature>
<dbReference type="InterPro" id="IPR005828">
    <property type="entry name" value="MFS_sugar_transport-like"/>
</dbReference>
<evidence type="ECO:0000256" key="1">
    <source>
        <dbReference type="ARBA" id="ARBA00004651"/>
    </source>
</evidence>
<dbReference type="Pfam" id="PF00083">
    <property type="entry name" value="Sugar_tr"/>
    <property type="match status" value="1"/>
</dbReference>
<dbReference type="GO" id="GO:0015293">
    <property type="term" value="F:symporter activity"/>
    <property type="evidence" value="ECO:0007669"/>
    <property type="project" value="UniProtKB-KW"/>
</dbReference>
<organism evidence="13 14">
    <name type="scientific">Tamaricihabitans halophyticus</name>
    <dbReference type="NCBI Taxonomy" id="1262583"/>
    <lineage>
        <taxon>Bacteria</taxon>
        <taxon>Bacillati</taxon>
        <taxon>Actinomycetota</taxon>
        <taxon>Actinomycetes</taxon>
        <taxon>Pseudonocardiales</taxon>
        <taxon>Pseudonocardiaceae</taxon>
        <taxon>Tamaricihabitans</taxon>
    </lineage>
</organism>
<feature type="transmembrane region" description="Helical" evidence="11">
    <location>
        <begin position="372"/>
        <end position="396"/>
    </location>
</feature>
<feature type="transmembrane region" description="Helical" evidence="11">
    <location>
        <begin position="31"/>
        <end position="50"/>
    </location>
</feature>
<gene>
    <name evidence="13" type="ORF">EV191_102261</name>
</gene>
<dbReference type="SUPFAM" id="SSF103473">
    <property type="entry name" value="MFS general substrate transporter"/>
    <property type="match status" value="1"/>
</dbReference>
<evidence type="ECO:0000313" key="14">
    <source>
        <dbReference type="Proteomes" id="UP000294911"/>
    </source>
</evidence>
<keyword evidence="7 11" id="KW-1133">Transmembrane helix</keyword>
<sequence>MRPDQQHQPSHGIRRVVVASVVGNALEWYDFFLYGTAAALVFNQLFFPAFDPLAGTLASFGTFAVGFAARPFGGIVFGHFGDRLGRKKMLVITLTMMGVATCLIGLLPTYQAIGIWAPLLLTLLRIVQGIAVGGEWGGGVLLISEHAPARRRGFFSAWSQTGVVLGFVLSAAAFAVVNTLPESAFLSWGWRIPFVVSIVLAGVGLLIRAKLDETPEFQKLRGSEQRSRRPVVEAIRAHPRSVLVTMGARVAENGASYVFLVFALAYGAQIGMDRNTVLLGVVIASAIEGATMVGFGALSDRVGRRPVYLGGALGLIAFAFPFFWLLDTTTPLLVWLAMVVAIAGCHGAMIGAQPSFFAELFGSKVRYSGVSLGHELASVFAGGMSPIIATALLAWAGASWPIALYLVGLGVITVVAVLAAKETRPVDTEPAPATTVPGT</sequence>
<dbReference type="AlphaFoldDB" id="A0A4R2R0H1"/>
<evidence type="ECO:0000256" key="6">
    <source>
        <dbReference type="ARBA" id="ARBA00022847"/>
    </source>
</evidence>
<keyword evidence="4" id="KW-1003">Cell membrane</keyword>
<protein>
    <recommendedName>
        <fullName evidence="10">Putative proline/betaine transporter</fullName>
    </recommendedName>
</protein>
<feature type="transmembrane region" description="Helical" evidence="11">
    <location>
        <begin position="155"/>
        <end position="176"/>
    </location>
</feature>
<evidence type="ECO:0000313" key="13">
    <source>
        <dbReference type="EMBL" id="TCP55049.1"/>
    </source>
</evidence>
<feature type="transmembrane region" description="Helical" evidence="11">
    <location>
        <begin position="332"/>
        <end position="352"/>
    </location>
</feature>
<keyword evidence="5 11" id="KW-0812">Transmembrane</keyword>
<feature type="domain" description="Major facilitator superfamily (MFS) profile" evidence="12">
    <location>
        <begin position="16"/>
        <end position="425"/>
    </location>
</feature>
<evidence type="ECO:0000256" key="7">
    <source>
        <dbReference type="ARBA" id="ARBA00022989"/>
    </source>
</evidence>
<keyword evidence="6" id="KW-0769">Symport</keyword>
<reference evidence="13 14" key="1">
    <citation type="submission" date="2019-03" db="EMBL/GenBank/DDBJ databases">
        <title>Genomic Encyclopedia of Type Strains, Phase IV (KMG-IV): sequencing the most valuable type-strain genomes for metagenomic binning, comparative biology and taxonomic classification.</title>
        <authorList>
            <person name="Goeker M."/>
        </authorList>
    </citation>
    <scope>NUCLEOTIDE SEQUENCE [LARGE SCALE GENOMIC DNA]</scope>
    <source>
        <strain evidence="13 14">DSM 45765</strain>
    </source>
</reference>
<dbReference type="InterPro" id="IPR005829">
    <property type="entry name" value="Sugar_transporter_CS"/>
</dbReference>
<feature type="transmembrane region" description="Helical" evidence="11">
    <location>
        <begin position="307"/>
        <end position="326"/>
    </location>
</feature>
<feature type="transmembrane region" description="Helical" evidence="11">
    <location>
        <begin position="278"/>
        <end position="298"/>
    </location>
</feature>